<sequence length="281" mass="31836">MADGCEVSESQQYELYRQTVLPIFIAHLRCYIKSCIKCFGIDDENANPDLSSIHKPGTLVCLISKENCGTISLDGYGLIVGTINIKSIKNHNETLLLKIQPQDNLFLASIQDAYSMMADNLDLVNQVDQIKDDLDPKSLETFISKIYYGLQSALSCMFNTSEKQNEGIDSDSDDAYVMYRSTQGDILVRASIVDHKICLMAYHVSVTVPQSASHSNLLNLKFDSKIKTQKIFYKNTQYDVHDKVECQTEIVWFKESITFMKFALKAIQNINEGLNLYLHNK</sequence>
<reference evidence="2 3" key="1">
    <citation type="journal article" date="2014" name="Genome Biol. Evol.">
        <title>The genome of the myxosporean Thelohanellus kitauei shows adaptations to nutrient acquisition within its fish host.</title>
        <authorList>
            <person name="Yang Y."/>
            <person name="Xiong J."/>
            <person name="Zhou Z."/>
            <person name="Huo F."/>
            <person name="Miao W."/>
            <person name="Ran C."/>
            <person name="Liu Y."/>
            <person name="Zhang J."/>
            <person name="Feng J."/>
            <person name="Wang M."/>
            <person name="Wang M."/>
            <person name="Wang L."/>
            <person name="Yao B."/>
        </authorList>
    </citation>
    <scope>NUCLEOTIDE SEQUENCE [LARGE SCALE GENOMIC DNA]</scope>
    <source>
        <strain evidence="2">Wuqing</strain>
    </source>
</reference>
<dbReference type="Pfam" id="PF10259">
    <property type="entry name" value="Rogdi_lz"/>
    <property type="match status" value="1"/>
</dbReference>
<dbReference type="PANTHER" id="PTHR13618:SF1">
    <property type="entry name" value="PROTEIN ROGDI HOMOLOG"/>
    <property type="match status" value="1"/>
</dbReference>
<dbReference type="Proteomes" id="UP000031668">
    <property type="component" value="Unassembled WGS sequence"/>
</dbReference>
<comment type="caution">
    <text evidence="2">The sequence shown here is derived from an EMBL/GenBank/DDBJ whole genome shotgun (WGS) entry which is preliminary data.</text>
</comment>
<accession>A0A0C2NBP8</accession>
<comment type="similarity">
    <text evidence="1">Belongs to the rogdi family.</text>
</comment>
<proteinExistence type="inferred from homology"/>
<evidence type="ECO:0000256" key="1">
    <source>
        <dbReference type="ARBA" id="ARBA00005535"/>
    </source>
</evidence>
<evidence type="ECO:0000313" key="3">
    <source>
        <dbReference type="Proteomes" id="UP000031668"/>
    </source>
</evidence>
<dbReference type="EMBL" id="JWZT01000682">
    <property type="protein sequence ID" value="KII73770.1"/>
    <property type="molecule type" value="Genomic_DNA"/>
</dbReference>
<dbReference type="AlphaFoldDB" id="A0A0C2NBP8"/>
<dbReference type="PANTHER" id="PTHR13618">
    <property type="entry name" value="LEUCINE ZIPPER CONTAINING TRANSCRIPTION FACTOR LZF1"/>
    <property type="match status" value="1"/>
</dbReference>
<dbReference type="InterPro" id="IPR028241">
    <property type="entry name" value="RAVE2/Rogdi"/>
</dbReference>
<protein>
    <submittedName>
        <fullName evidence="2">Uncharacterized protein</fullName>
    </submittedName>
</protein>
<evidence type="ECO:0000313" key="2">
    <source>
        <dbReference type="EMBL" id="KII73770.1"/>
    </source>
</evidence>
<dbReference type="GO" id="GO:0043291">
    <property type="term" value="C:RAVE complex"/>
    <property type="evidence" value="ECO:0007669"/>
    <property type="project" value="TreeGrafter"/>
</dbReference>
<organism evidence="2 3">
    <name type="scientific">Thelohanellus kitauei</name>
    <name type="common">Myxosporean</name>
    <dbReference type="NCBI Taxonomy" id="669202"/>
    <lineage>
        <taxon>Eukaryota</taxon>
        <taxon>Metazoa</taxon>
        <taxon>Cnidaria</taxon>
        <taxon>Myxozoa</taxon>
        <taxon>Myxosporea</taxon>
        <taxon>Bivalvulida</taxon>
        <taxon>Platysporina</taxon>
        <taxon>Myxobolidae</taxon>
        <taxon>Thelohanellus</taxon>
    </lineage>
</organism>
<dbReference type="OrthoDB" id="10515836at2759"/>
<keyword evidence="3" id="KW-1185">Reference proteome</keyword>
<gene>
    <name evidence="2" type="ORF">RF11_14631</name>
</gene>
<name>A0A0C2NBP8_THEKT</name>